<dbReference type="Proteomes" id="UP000324800">
    <property type="component" value="Unassembled WGS sequence"/>
</dbReference>
<organism evidence="1 2">
    <name type="scientific">Streblomastix strix</name>
    <dbReference type="NCBI Taxonomy" id="222440"/>
    <lineage>
        <taxon>Eukaryota</taxon>
        <taxon>Metamonada</taxon>
        <taxon>Preaxostyla</taxon>
        <taxon>Oxymonadida</taxon>
        <taxon>Streblomastigidae</taxon>
        <taxon>Streblomastix</taxon>
    </lineage>
</organism>
<evidence type="ECO:0000313" key="2">
    <source>
        <dbReference type="Proteomes" id="UP000324800"/>
    </source>
</evidence>
<proteinExistence type="predicted"/>
<dbReference type="AlphaFoldDB" id="A0A5J4VB23"/>
<gene>
    <name evidence="1" type="ORF">EZS28_024687</name>
</gene>
<evidence type="ECO:0000313" key="1">
    <source>
        <dbReference type="EMBL" id="KAA6379788.1"/>
    </source>
</evidence>
<protein>
    <submittedName>
        <fullName evidence="1">Uncharacterized protein</fullName>
    </submittedName>
</protein>
<dbReference type="EMBL" id="SNRW01008271">
    <property type="protein sequence ID" value="KAA6379788.1"/>
    <property type="molecule type" value="Genomic_DNA"/>
</dbReference>
<accession>A0A5J4VB23</accession>
<name>A0A5J4VB23_9EUKA</name>
<sequence length="107" mass="12565">MYTKRDPDLFSCSFTELLAKLVDYSSDNIKYQVISMKLYFSLVRIIELTNEDVTEFAIQSISILLKYGNDVDPLAEFHPHFEQSRSCKGTTKIFELLYRTKILRIKQ</sequence>
<reference evidence="1 2" key="1">
    <citation type="submission" date="2019-03" db="EMBL/GenBank/DDBJ databases">
        <title>Single cell metagenomics reveals metabolic interactions within the superorganism composed of flagellate Streblomastix strix and complex community of Bacteroidetes bacteria on its surface.</title>
        <authorList>
            <person name="Treitli S.C."/>
            <person name="Kolisko M."/>
            <person name="Husnik F."/>
            <person name="Keeling P."/>
            <person name="Hampl V."/>
        </authorList>
    </citation>
    <scope>NUCLEOTIDE SEQUENCE [LARGE SCALE GENOMIC DNA]</scope>
    <source>
        <strain evidence="1">ST1C</strain>
    </source>
</reference>
<comment type="caution">
    <text evidence="1">The sequence shown here is derived from an EMBL/GenBank/DDBJ whole genome shotgun (WGS) entry which is preliminary data.</text>
</comment>